<organism evidence="2 3">
    <name type="scientific">Asterophora parasitica</name>
    <dbReference type="NCBI Taxonomy" id="117018"/>
    <lineage>
        <taxon>Eukaryota</taxon>
        <taxon>Fungi</taxon>
        <taxon>Dikarya</taxon>
        <taxon>Basidiomycota</taxon>
        <taxon>Agaricomycotina</taxon>
        <taxon>Agaricomycetes</taxon>
        <taxon>Agaricomycetidae</taxon>
        <taxon>Agaricales</taxon>
        <taxon>Tricholomatineae</taxon>
        <taxon>Lyophyllaceae</taxon>
        <taxon>Asterophora</taxon>
    </lineage>
</organism>
<proteinExistence type="predicted"/>
<feature type="compositionally biased region" description="Basic and acidic residues" evidence="1">
    <location>
        <begin position="57"/>
        <end position="67"/>
    </location>
</feature>
<evidence type="ECO:0000313" key="2">
    <source>
        <dbReference type="EMBL" id="KAG5642939.1"/>
    </source>
</evidence>
<evidence type="ECO:0000256" key="1">
    <source>
        <dbReference type="SAM" id="MobiDB-lite"/>
    </source>
</evidence>
<protein>
    <submittedName>
        <fullName evidence="2">Uncharacterized protein</fullName>
    </submittedName>
</protein>
<dbReference type="Proteomes" id="UP000775547">
    <property type="component" value="Unassembled WGS sequence"/>
</dbReference>
<dbReference type="AlphaFoldDB" id="A0A9P7G2Z6"/>
<keyword evidence="3" id="KW-1185">Reference proteome</keyword>
<accession>A0A9P7G2Z6</accession>
<gene>
    <name evidence="2" type="ORF">DXG03_001856</name>
</gene>
<dbReference type="OrthoDB" id="1099063at2759"/>
<feature type="region of interest" description="Disordered" evidence="1">
    <location>
        <begin position="43"/>
        <end position="70"/>
    </location>
</feature>
<name>A0A9P7G2Z6_9AGAR</name>
<dbReference type="EMBL" id="JABCKV010000145">
    <property type="protein sequence ID" value="KAG5642939.1"/>
    <property type="molecule type" value="Genomic_DNA"/>
</dbReference>
<evidence type="ECO:0000313" key="3">
    <source>
        <dbReference type="Proteomes" id="UP000775547"/>
    </source>
</evidence>
<sequence length="293" mass="32491">MHRIAPQSCKLWFRATSNPLARCFYYAAPITAAARQHFKAEGAGLGVRSNRPPDSNSKPEPEEDPHISDQGWEIRTGRAIYVLQQTLPEFFLTGLITSIDKGTGLPRSASTSIPIISTNPLDLQPYGDDDVEVIYSPKVSLSYTPPVELPAPFPKTLHVEGMPLYLASAAFIRHTLNALYSDLSVDLRKVVVKTPRSSTLHKSESQHKPLSQHRRGGRDKSLVIGFGVTGMSRVSGARGEWEVNSTYTFSPKTGLIEKHVVDSIYPAPHQAVYDALLIIVLHNHPRFQVIKYN</sequence>
<feature type="region of interest" description="Disordered" evidence="1">
    <location>
        <begin position="196"/>
        <end position="217"/>
    </location>
</feature>
<reference evidence="2" key="1">
    <citation type="submission" date="2020-07" db="EMBL/GenBank/DDBJ databases">
        <authorList>
            <person name="Nieuwenhuis M."/>
            <person name="Van De Peppel L.J.J."/>
        </authorList>
    </citation>
    <scope>NUCLEOTIDE SEQUENCE</scope>
    <source>
        <strain evidence="2">AP01</strain>
        <tissue evidence="2">Mycelium</tissue>
    </source>
</reference>
<comment type="caution">
    <text evidence="2">The sequence shown here is derived from an EMBL/GenBank/DDBJ whole genome shotgun (WGS) entry which is preliminary data.</text>
</comment>
<reference evidence="2" key="2">
    <citation type="submission" date="2021-10" db="EMBL/GenBank/DDBJ databases">
        <title>Phylogenomics reveals ancestral predisposition of the termite-cultivated fungus Termitomyces towards a domesticated lifestyle.</title>
        <authorList>
            <person name="Auxier B."/>
            <person name="Grum-Grzhimaylo A."/>
            <person name="Cardenas M.E."/>
            <person name="Lodge J.D."/>
            <person name="Laessoe T."/>
            <person name="Pedersen O."/>
            <person name="Smith M.E."/>
            <person name="Kuyper T.W."/>
            <person name="Franco-Molano E.A."/>
            <person name="Baroni T.J."/>
            <person name="Aanen D.K."/>
        </authorList>
    </citation>
    <scope>NUCLEOTIDE SEQUENCE</scope>
    <source>
        <strain evidence="2">AP01</strain>
        <tissue evidence="2">Mycelium</tissue>
    </source>
</reference>